<sequence>MDIIKELASKTELTSQDELLLPSLSFHDTQDWVKSLDENSPLNNLDLLLHLHDKDLLQITTYVHFCSNLINFTDLLCCYVTSSNEHELSIGSDVVCILLCVQDSVVCYDKCRTVLTQLVKYLANSLTSTNYSDENNSSNSLPLLVDHLNQSEHRIQFIVNQFLTNIITETLSPEEGLSLNSGLAEVVAQQKTRFPGLKEQALYRFLQRVSVELLFF</sequence>
<dbReference type="EMBL" id="HBUF01090398">
    <property type="protein sequence ID" value="CAG6635559.1"/>
    <property type="molecule type" value="Transcribed_RNA"/>
</dbReference>
<accession>A0A8D8QNZ5</accession>
<reference evidence="1" key="1">
    <citation type="submission" date="2021-05" db="EMBL/GenBank/DDBJ databases">
        <authorList>
            <person name="Alioto T."/>
            <person name="Alioto T."/>
            <person name="Gomez Garrido J."/>
        </authorList>
    </citation>
    <scope>NUCLEOTIDE SEQUENCE</scope>
</reference>
<evidence type="ECO:0000313" key="1">
    <source>
        <dbReference type="EMBL" id="CAG6635559.1"/>
    </source>
</evidence>
<name>A0A8D8QNZ5_9HEMI</name>
<organism evidence="1">
    <name type="scientific">Cacopsylla melanoneura</name>
    <dbReference type="NCBI Taxonomy" id="428564"/>
    <lineage>
        <taxon>Eukaryota</taxon>
        <taxon>Metazoa</taxon>
        <taxon>Ecdysozoa</taxon>
        <taxon>Arthropoda</taxon>
        <taxon>Hexapoda</taxon>
        <taxon>Insecta</taxon>
        <taxon>Pterygota</taxon>
        <taxon>Neoptera</taxon>
        <taxon>Paraneoptera</taxon>
        <taxon>Hemiptera</taxon>
        <taxon>Sternorrhyncha</taxon>
        <taxon>Psylloidea</taxon>
        <taxon>Psyllidae</taxon>
        <taxon>Psyllinae</taxon>
        <taxon>Cacopsylla</taxon>
    </lineage>
</organism>
<protein>
    <submittedName>
        <fullName evidence="1">Uncharacterized protein</fullName>
    </submittedName>
</protein>
<dbReference type="AlphaFoldDB" id="A0A8D8QNZ5"/>
<proteinExistence type="predicted"/>